<gene>
    <name evidence="1" type="ORF">S06H3_21813</name>
</gene>
<reference evidence="1" key="1">
    <citation type="journal article" date="2014" name="Front. Microbiol.">
        <title>High frequency of phylogenetically diverse reductive dehalogenase-homologous genes in deep subseafloor sedimentary metagenomes.</title>
        <authorList>
            <person name="Kawai M."/>
            <person name="Futagami T."/>
            <person name="Toyoda A."/>
            <person name="Takaki Y."/>
            <person name="Nishi S."/>
            <person name="Hori S."/>
            <person name="Arai W."/>
            <person name="Tsubouchi T."/>
            <person name="Morono Y."/>
            <person name="Uchiyama I."/>
            <person name="Ito T."/>
            <person name="Fujiyama A."/>
            <person name="Inagaki F."/>
            <person name="Takami H."/>
        </authorList>
    </citation>
    <scope>NUCLEOTIDE SEQUENCE</scope>
    <source>
        <strain evidence="1">Expedition CK06-06</strain>
    </source>
</reference>
<sequence>NAMIDMEGNPTELYEYVREANLYLRPAGSGLIGWDNEFIARYEKGEMLPGGSSPIAKPTGNEAHLIVGTFTRGHKRRVVISNSRCETIAKFSLNISPGWQVDAIVTSMDATPSNNQEPGGDWILEAGGSVILELKPKS</sequence>
<proteinExistence type="predicted"/>
<accession>X1KPK6</accession>
<name>X1KPK6_9ZZZZ</name>
<organism evidence="1">
    <name type="scientific">marine sediment metagenome</name>
    <dbReference type="NCBI Taxonomy" id="412755"/>
    <lineage>
        <taxon>unclassified sequences</taxon>
        <taxon>metagenomes</taxon>
        <taxon>ecological metagenomes</taxon>
    </lineage>
</organism>
<protein>
    <submittedName>
        <fullName evidence="1">Uncharacterized protein</fullName>
    </submittedName>
</protein>
<evidence type="ECO:0000313" key="1">
    <source>
        <dbReference type="EMBL" id="GAI08997.1"/>
    </source>
</evidence>
<dbReference type="EMBL" id="BARV01011523">
    <property type="protein sequence ID" value="GAI08997.1"/>
    <property type="molecule type" value="Genomic_DNA"/>
</dbReference>
<dbReference type="AlphaFoldDB" id="X1KPK6"/>
<comment type="caution">
    <text evidence="1">The sequence shown here is derived from an EMBL/GenBank/DDBJ whole genome shotgun (WGS) entry which is preliminary data.</text>
</comment>
<feature type="non-terminal residue" evidence="1">
    <location>
        <position position="1"/>
    </location>
</feature>